<keyword evidence="3" id="KW-1185">Reference proteome</keyword>
<evidence type="ECO:0000313" key="3">
    <source>
        <dbReference type="Proteomes" id="UP000196320"/>
    </source>
</evidence>
<dbReference type="Pfam" id="PF13472">
    <property type="entry name" value="Lipase_GDSL_2"/>
    <property type="match status" value="1"/>
</dbReference>
<dbReference type="Gene3D" id="3.40.50.1110">
    <property type="entry name" value="SGNH hydrolase"/>
    <property type="match status" value="1"/>
</dbReference>
<sequence>MTLHPPTRRRRAALAVVGALTVVAGAVLGITRPWMPPVETAPVAAAVDSGIAPIPLALGEHPTVLVFGDSWTYGSAATEPTLGYAYLLADLIQGETVVDGVRGSGYQKPGVDGPTYGERIAALDADINPDAVIIEGSINDRREDPAGFVPAVNAAWDALTTKFPETPIIVMGPAPHELPVGATTARIDRDLATLAASRGWWYISPVQDRWITEANYLDVIDVGAGRKHPTDAGHRFLAEKVSDALQQFSDAPVTAADGTRLDPAK</sequence>
<dbReference type="InterPro" id="IPR013830">
    <property type="entry name" value="SGNH_hydro"/>
</dbReference>
<dbReference type="SUPFAM" id="SSF52266">
    <property type="entry name" value="SGNH hydrolase"/>
    <property type="match status" value="1"/>
</dbReference>
<dbReference type="AlphaFoldDB" id="A0A1R4JH19"/>
<accession>A0A1R4JH19</accession>
<dbReference type="EMBL" id="FUKO01000019">
    <property type="protein sequence ID" value="SJN31521.1"/>
    <property type="molecule type" value="Genomic_DNA"/>
</dbReference>
<organism evidence="2 3">
    <name type="scientific">Microbacterium esteraromaticum</name>
    <dbReference type="NCBI Taxonomy" id="57043"/>
    <lineage>
        <taxon>Bacteria</taxon>
        <taxon>Bacillati</taxon>
        <taxon>Actinomycetota</taxon>
        <taxon>Actinomycetes</taxon>
        <taxon>Micrococcales</taxon>
        <taxon>Microbacteriaceae</taxon>
        <taxon>Microbacterium</taxon>
    </lineage>
</organism>
<gene>
    <name evidence="2" type="ORF">FM104_07475</name>
</gene>
<protein>
    <submittedName>
        <fullName evidence="2">Lipolytic enzyme, G-D-S-L</fullName>
    </submittedName>
</protein>
<dbReference type="RefSeq" id="WP_179206713.1">
    <property type="nucleotide sequence ID" value="NZ_FUKO01000019.1"/>
</dbReference>
<dbReference type="CDD" id="cd00229">
    <property type="entry name" value="SGNH_hydrolase"/>
    <property type="match status" value="1"/>
</dbReference>
<name>A0A1R4JH19_9MICO</name>
<proteinExistence type="predicted"/>
<feature type="domain" description="SGNH hydrolase-type esterase" evidence="1">
    <location>
        <begin position="66"/>
        <end position="235"/>
    </location>
</feature>
<evidence type="ECO:0000259" key="1">
    <source>
        <dbReference type="Pfam" id="PF13472"/>
    </source>
</evidence>
<reference evidence="2 3" key="1">
    <citation type="submission" date="2017-02" db="EMBL/GenBank/DDBJ databases">
        <authorList>
            <person name="Peterson S.W."/>
        </authorList>
    </citation>
    <scope>NUCLEOTIDE SEQUENCE [LARGE SCALE GENOMIC DNA]</scope>
    <source>
        <strain evidence="2 3">B Mb 05.01</strain>
    </source>
</reference>
<dbReference type="InterPro" id="IPR036514">
    <property type="entry name" value="SGNH_hydro_sf"/>
</dbReference>
<evidence type="ECO:0000313" key="2">
    <source>
        <dbReference type="EMBL" id="SJN31521.1"/>
    </source>
</evidence>
<dbReference type="Proteomes" id="UP000196320">
    <property type="component" value="Unassembled WGS sequence"/>
</dbReference>